<dbReference type="Pfam" id="PF02213">
    <property type="entry name" value="GYF"/>
    <property type="match status" value="1"/>
</dbReference>
<dbReference type="GO" id="GO:0005737">
    <property type="term" value="C:cytoplasm"/>
    <property type="evidence" value="ECO:0007669"/>
    <property type="project" value="UniProtKB-SubCell"/>
</dbReference>
<dbReference type="Gene3D" id="3.30.1490.40">
    <property type="match status" value="1"/>
</dbReference>
<evidence type="ECO:0000313" key="17">
    <source>
        <dbReference type="Proteomes" id="UP000829720"/>
    </source>
</evidence>
<keyword evidence="3" id="KW-0963">Cytoplasm</keyword>
<evidence type="ECO:0000256" key="3">
    <source>
        <dbReference type="ARBA" id="ARBA00022490"/>
    </source>
</evidence>
<accession>A0A8T3CI20</accession>
<dbReference type="FunFam" id="3.30.1490.40:FF:000002">
    <property type="entry name" value="CD2 antigen cytoplasmic tail-binding protein 2"/>
    <property type="match status" value="1"/>
</dbReference>
<keyword evidence="8" id="KW-0007">Acetylation</keyword>
<dbReference type="PROSITE" id="PS50829">
    <property type="entry name" value="GYF"/>
    <property type="match status" value="1"/>
</dbReference>
<comment type="caution">
    <text evidence="16">The sequence shown here is derived from an EMBL/GenBank/DDBJ whole genome shotgun (WGS) entry which is preliminary data.</text>
</comment>
<dbReference type="InterPro" id="IPR039905">
    <property type="entry name" value="CD2BP2/Lin1"/>
</dbReference>
<keyword evidence="9" id="KW-0508">mRNA splicing</keyword>
<dbReference type="SUPFAM" id="SSF55277">
    <property type="entry name" value="GYF domain"/>
    <property type="match status" value="1"/>
</dbReference>
<dbReference type="InterPro" id="IPR003169">
    <property type="entry name" value="GYF"/>
</dbReference>
<dbReference type="SMART" id="SM00444">
    <property type="entry name" value="GYF"/>
    <property type="match status" value="1"/>
</dbReference>
<feature type="domain" description="GYF" evidence="15">
    <location>
        <begin position="255"/>
        <end position="311"/>
    </location>
</feature>
<organism evidence="16 17">
    <name type="scientific">Albula goreensis</name>
    <dbReference type="NCBI Taxonomy" id="1534307"/>
    <lineage>
        <taxon>Eukaryota</taxon>
        <taxon>Metazoa</taxon>
        <taxon>Chordata</taxon>
        <taxon>Craniata</taxon>
        <taxon>Vertebrata</taxon>
        <taxon>Euteleostomi</taxon>
        <taxon>Actinopterygii</taxon>
        <taxon>Neopterygii</taxon>
        <taxon>Teleostei</taxon>
        <taxon>Albuliformes</taxon>
        <taxon>Albulidae</taxon>
        <taxon>Albula</taxon>
    </lineage>
</organism>
<keyword evidence="17" id="KW-1185">Reference proteome</keyword>
<dbReference type="InterPro" id="IPR035445">
    <property type="entry name" value="GYF-like_dom_sf"/>
</dbReference>
<dbReference type="GO" id="GO:0008380">
    <property type="term" value="P:RNA splicing"/>
    <property type="evidence" value="ECO:0007669"/>
    <property type="project" value="UniProtKB-KW"/>
</dbReference>
<feature type="compositionally biased region" description="Acidic residues" evidence="14">
    <location>
        <begin position="172"/>
        <end position="182"/>
    </location>
</feature>
<evidence type="ECO:0000256" key="13">
    <source>
        <dbReference type="ARBA" id="ARBA00070924"/>
    </source>
</evidence>
<comment type="subcellular location">
    <subcellularLocation>
        <location evidence="2">Cytoplasm</location>
    </subcellularLocation>
    <subcellularLocation>
        <location evidence="1">Nucleus</location>
    </subcellularLocation>
</comment>
<evidence type="ECO:0000256" key="11">
    <source>
        <dbReference type="ARBA" id="ARBA00056564"/>
    </source>
</evidence>
<evidence type="ECO:0000256" key="5">
    <source>
        <dbReference type="ARBA" id="ARBA00022553"/>
    </source>
</evidence>
<dbReference type="GO" id="GO:0006397">
    <property type="term" value="P:mRNA processing"/>
    <property type="evidence" value="ECO:0007669"/>
    <property type="project" value="UniProtKB-KW"/>
</dbReference>
<name>A0A8T3CI20_9TELE</name>
<feature type="region of interest" description="Disordered" evidence="14">
    <location>
        <begin position="207"/>
        <end position="229"/>
    </location>
</feature>
<protein>
    <recommendedName>
        <fullName evidence="13">CD2 antigen cytoplasmic tail-binding protein 2</fullName>
    </recommendedName>
</protein>
<keyword evidence="6" id="KW-0507">mRNA processing</keyword>
<evidence type="ECO:0000256" key="10">
    <source>
        <dbReference type="ARBA" id="ARBA00023242"/>
    </source>
</evidence>
<dbReference type="PANTHER" id="PTHR13138:SF3">
    <property type="entry name" value="CD2 ANTIGEN CYTOPLASMIC TAIL-BINDING PROTEIN 2"/>
    <property type="match status" value="1"/>
</dbReference>
<feature type="region of interest" description="Disordered" evidence="14">
    <location>
        <begin position="32"/>
        <end position="104"/>
    </location>
</feature>
<evidence type="ECO:0000256" key="9">
    <source>
        <dbReference type="ARBA" id="ARBA00023187"/>
    </source>
</evidence>
<dbReference type="PANTHER" id="PTHR13138">
    <property type="entry name" value="PROTEIN LIN1"/>
    <property type="match status" value="1"/>
</dbReference>
<evidence type="ECO:0000256" key="14">
    <source>
        <dbReference type="SAM" id="MobiDB-lite"/>
    </source>
</evidence>
<dbReference type="CDD" id="cd00072">
    <property type="entry name" value="GYF"/>
    <property type="match status" value="1"/>
</dbReference>
<sequence>MNPSSPGTYGMSKRKVTFEGCGEGLDLEDELPKKKICEEVSGPGSRFKGKHSLDSDEEDEGEGEESSKYNILASDDVEGQEEATIDCDEGVPITPFNLNEEMQEGHFDSEGNYFIKKEEEIRDNWLDNIDWVKIKEQPVKRKKGLSAKRRRRAGDEDEAEEEKQREEKQGDSEEEGEMEIAEDPLANYSKVQLTEAVIELLTPGETVAGGLRSRSGGGRSNVNEEEDELDMFADKIDGLDQDKTEEEDKGILSDEVMWEYKWENNESSELYGPFSSQQMQDWVDEGYFKDGVYCRKIGQEGAQFYSSKRLDFDLYT</sequence>
<comment type="function">
    <text evidence="11">Involved in pre-mRNA splicing as component of the U5 snRNP complex that is involved in spliceosome assembly.</text>
</comment>
<feature type="compositionally biased region" description="Acidic residues" evidence="14">
    <location>
        <begin position="75"/>
        <end position="89"/>
    </location>
</feature>
<dbReference type="GO" id="GO:0005682">
    <property type="term" value="C:U5 snRNP"/>
    <property type="evidence" value="ECO:0007669"/>
    <property type="project" value="InterPro"/>
</dbReference>
<evidence type="ECO:0000256" key="1">
    <source>
        <dbReference type="ARBA" id="ARBA00004123"/>
    </source>
</evidence>
<evidence type="ECO:0000313" key="16">
    <source>
        <dbReference type="EMBL" id="KAI1884763.1"/>
    </source>
</evidence>
<dbReference type="AlphaFoldDB" id="A0A8T3CI20"/>
<feature type="compositionally biased region" description="Basic and acidic residues" evidence="14">
    <location>
        <begin position="162"/>
        <end position="171"/>
    </location>
</feature>
<keyword evidence="7" id="KW-0832">Ubl conjugation</keyword>
<dbReference type="Proteomes" id="UP000829720">
    <property type="component" value="Unassembled WGS sequence"/>
</dbReference>
<feature type="region of interest" description="Disordered" evidence="14">
    <location>
        <begin position="139"/>
        <end position="187"/>
    </location>
</feature>
<evidence type="ECO:0000256" key="7">
    <source>
        <dbReference type="ARBA" id="ARBA00022843"/>
    </source>
</evidence>
<dbReference type="OrthoDB" id="331341at2759"/>
<keyword evidence="10" id="KW-0539">Nucleus</keyword>
<evidence type="ECO:0000256" key="6">
    <source>
        <dbReference type="ARBA" id="ARBA00022664"/>
    </source>
</evidence>
<feature type="compositionally biased region" description="Acidic residues" evidence="14">
    <location>
        <begin position="55"/>
        <end position="64"/>
    </location>
</feature>
<dbReference type="EMBL" id="JAERUA010000022">
    <property type="protein sequence ID" value="KAI1884763.1"/>
    <property type="molecule type" value="Genomic_DNA"/>
</dbReference>
<gene>
    <name evidence="16" type="ORF">AGOR_G00229850</name>
</gene>
<evidence type="ECO:0000256" key="8">
    <source>
        <dbReference type="ARBA" id="ARBA00022990"/>
    </source>
</evidence>
<comment type="subunit">
    <text evidence="12">Component of the U5 snRNP complex composed of the U5 snRNA and at least PRPF6, PRPF8, SNRNP200, EFTUD2, SNRNP40, DDX23, TXNL4A and CD2BP2. Interacts directly with TXNL4A and PRPF6. Interacts (via GYF domain) with CD2 (via Pro-rich sequence in the cytoplasmic domain). Interacts with PQBP1.</text>
</comment>
<keyword evidence="5" id="KW-0597">Phosphoprotein</keyword>
<feature type="compositionally biased region" description="Basic residues" evidence="14">
    <location>
        <begin position="140"/>
        <end position="152"/>
    </location>
</feature>
<keyword evidence="4" id="KW-1017">Isopeptide bond</keyword>
<evidence type="ECO:0000256" key="2">
    <source>
        <dbReference type="ARBA" id="ARBA00004496"/>
    </source>
</evidence>
<evidence type="ECO:0000256" key="4">
    <source>
        <dbReference type="ARBA" id="ARBA00022499"/>
    </source>
</evidence>
<evidence type="ECO:0000259" key="15">
    <source>
        <dbReference type="PROSITE" id="PS50829"/>
    </source>
</evidence>
<reference evidence="16" key="1">
    <citation type="submission" date="2021-01" db="EMBL/GenBank/DDBJ databases">
        <authorList>
            <person name="Zahm M."/>
            <person name="Roques C."/>
            <person name="Cabau C."/>
            <person name="Klopp C."/>
            <person name="Donnadieu C."/>
            <person name="Jouanno E."/>
            <person name="Lampietro C."/>
            <person name="Louis A."/>
            <person name="Herpin A."/>
            <person name="Echchiki A."/>
            <person name="Berthelot C."/>
            <person name="Parey E."/>
            <person name="Roest-Crollius H."/>
            <person name="Braasch I."/>
            <person name="Postlethwait J."/>
            <person name="Bobe J."/>
            <person name="Montfort J."/>
            <person name="Bouchez O."/>
            <person name="Begum T."/>
            <person name="Mejri S."/>
            <person name="Adams A."/>
            <person name="Chen W.-J."/>
            <person name="Guiguen Y."/>
        </authorList>
    </citation>
    <scope>NUCLEOTIDE SEQUENCE</scope>
    <source>
        <tissue evidence="16">Blood</tissue>
    </source>
</reference>
<proteinExistence type="predicted"/>
<evidence type="ECO:0000256" key="12">
    <source>
        <dbReference type="ARBA" id="ARBA00064937"/>
    </source>
</evidence>